<name>A0A0D0DBX3_9AGAM</name>
<reference evidence="1 2" key="1">
    <citation type="submission" date="2014-04" db="EMBL/GenBank/DDBJ databases">
        <authorList>
            <consortium name="DOE Joint Genome Institute"/>
            <person name="Kuo A."/>
            <person name="Kohler A."/>
            <person name="Jargeat P."/>
            <person name="Nagy L.G."/>
            <person name="Floudas D."/>
            <person name="Copeland A."/>
            <person name="Barry K.W."/>
            <person name="Cichocki N."/>
            <person name="Veneault-Fourrey C."/>
            <person name="LaButti K."/>
            <person name="Lindquist E.A."/>
            <person name="Lipzen A."/>
            <person name="Lundell T."/>
            <person name="Morin E."/>
            <person name="Murat C."/>
            <person name="Sun H."/>
            <person name="Tunlid A."/>
            <person name="Henrissat B."/>
            <person name="Grigoriev I.V."/>
            <person name="Hibbett D.S."/>
            <person name="Martin F."/>
            <person name="Nordberg H.P."/>
            <person name="Cantor M.N."/>
            <person name="Hua S.X."/>
        </authorList>
    </citation>
    <scope>NUCLEOTIDE SEQUENCE [LARGE SCALE GENOMIC DNA]</scope>
    <source>
        <strain evidence="1 2">Ve08.2h10</strain>
    </source>
</reference>
<accession>A0A0D0DBX3</accession>
<reference evidence="2" key="2">
    <citation type="submission" date="2015-01" db="EMBL/GenBank/DDBJ databases">
        <title>Evolutionary Origins and Diversification of the Mycorrhizal Mutualists.</title>
        <authorList>
            <consortium name="DOE Joint Genome Institute"/>
            <consortium name="Mycorrhizal Genomics Consortium"/>
            <person name="Kohler A."/>
            <person name="Kuo A."/>
            <person name="Nagy L.G."/>
            <person name="Floudas D."/>
            <person name="Copeland A."/>
            <person name="Barry K.W."/>
            <person name="Cichocki N."/>
            <person name="Veneault-Fourrey C."/>
            <person name="LaButti K."/>
            <person name="Lindquist E.A."/>
            <person name="Lipzen A."/>
            <person name="Lundell T."/>
            <person name="Morin E."/>
            <person name="Murat C."/>
            <person name="Riley R."/>
            <person name="Ohm R."/>
            <person name="Sun H."/>
            <person name="Tunlid A."/>
            <person name="Henrissat B."/>
            <person name="Grigoriev I.V."/>
            <person name="Hibbett D.S."/>
            <person name="Martin F."/>
        </authorList>
    </citation>
    <scope>NUCLEOTIDE SEQUENCE [LARGE SCALE GENOMIC DNA]</scope>
    <source>
        <strain evidence="2">Ve08.2h10</strain>
    </source>
</reference>
<dbReference type="EMBL" id="KN825090">
    <property type="protein sequence ID" value="KIK94692.1"/>
    <property type="molecule type" value="Genomic_DNA"/>
</dbReference>
<proteinExistence type="predicted"/>
<protein>
    <submittedName>
        <fullName evidence="1">Uncharacterized protein</fullName>
    </submittedName>
</protein>
<dbReference type="InParanoid" id="A0A0D0DBX3"/>
<evidence type="ECO:0000313" key="1">
    <source>
        <dbReference type="EMBL" id="KIK94692.1"/>
    </source>
</evidence>
<keyword evidence="2" id="KW-1185">Reference proteome</keyword>
<sequence>MLSRHQYSTTFPLASSTSRVLVLISGRVENPLAAVPTDGFSCTQSPLQLSVYTVA</sequence>
<organism evidence="1 2">
    <name type="scientific">Paxillus rubicundulus Ve08.2h10</name>
    <dbReference type="NCBI Taxonomy" id="930991"/>
    <lineage>
        <taxon>Eukaryota</taxon>
        <taxon>Fungi</taxon>
        <taxon>Dikarya</taxon>
        <taxon>Basidiomycota</taxon>
        <taxon>Agaricomycotina</taxon>
        <taxon>Agaricomycetes</taxon>
        <taxon>Agaricomycetidae</taxon>
        <taxon>Boletales</taxon>
        <taxon>Paxilineae</taxon>
        <taxon>Paxillaceae</taxon>
        <taxon>Paxillus</taxon>
    </lineage>
</organism>
<dbReference type="HOGENOM" id="CLU_3033039_0_0_1"/>
<evidence type="ECO:0000313" key="2">
    <source>
        <dbReference type="Proteomes" id="UP000054538"/>
    </source>
</evidence>
<dbReference type="Proteomes" id="UP000054538">
    <property type="component" value="Unassembled WGS sequence"/>
</dbReference>
<gene>
    <name evidence="1" type="ORF">PAXRUDRAFT_429725</name>
</gene>
<dbReference type="AlphaFoldDB" id="A0A0D0DBX3"/>